<keyword evidence="2" id="KW-1185">Reference proteome</keyword>
<evidence type="ECO:0008006" key="3">
    <source>
        <dbReference type="Google" id="ProtNLM"/>
    </source>
</evidence>
<evidence type="ECO:0000313" key="1">
    <source>
        <dbReference type="EMBL" id="ADE40199.1"/>
    </source>
</evidence>
<gene>
    <name evidence="1" type="ordered locus">SAR116_1956</name>
</gene>
<proteinExistence type="predicted"/>
<protein>
    <recommendedName>
        <fullName evidence="3">Class I SAM-dependent methyltransferase</fullName>
    </recommendedName>
</protein>
<dbReference type="Gene3D" id="3.40.50.150">
    <property type="entry name" value="Vaccinia Virus protein VP39"/>
    <property type="match status" value="1"/>
</dbReference>
<reference evidence="1 2" key="1">
    <citation type="journal article" date="2010" name="J. Bacteriol.">
        <title>Complete genome sequence of "Candidatus Puniceispirillum marinum" IMCC1322, a representative of the SAR116 clade in the Alphaproteobacteria.</title>
        <authorList>
            <person name="Oh H.M."/>
            <person name="Kwon K.K."/>
            <person name="Kang I."/>
            <person name="Kang S.G."/>
            <person name="Lee J.H."/>
            <person name="Kim S.J."/>
            <person name="Cho J.C."/>
        </authorList>
    </citation>
    <scope>NUCLEOTIDE SEQUENCE [LARGE SCALE GENOMIC DNA]</scope>
    <source>
        <strain evidence="1 2">IMCC1322</strain>
    </source>
</reference>
<evidence type="ECO:0000313" key="2">
    <source>
        <dbReference type="Proteomes" id="UP000007460"/>
    </source>
</evidence>
<dbReference type="KEGG" id="apb:SAR116_1956"/>
<dbReference type="InterPro" id="IPR029063">
    <property type="entry name" value="SAM-dependent_MTases_sf"/>
</dbReference>
<dbReference type="AlphaFoldDB" id="D5BN06"/>
<dbReference type="SUPFAM" id="SSF53335">
    <property type="entry name" value="S-adenosyl-L-methionine-dependent methyltransferases"/>
    <property type="match status" value="1"/>
</dbReference>
<name>D5BN06_PUNMI</name>
<dbReference type="RefSeq" id="WP_013046826.1">
    <property type="nucleotide sequence ID" value="NC_014010.1"/>
</dbReference>
<organism evidence="1 2">
    <name type="scientific">Puniceispirillum marinum (strain IMCC1322)</name>
    <dbReference type="NCBI Taxonomy" id="488538"/>
    <lineage>
        <taxon>Bacteria</taxon>
        <taxon>Pseudomonadati</taxon>
        <taxon>Pseudomonadota</taxon>
        <taxon>Alphaproteobacteria</taxon>
        <taxon>Candidatus Puniceispirillales</taxon>
        <taxon>Candidatus Puniceispirillaceae</taxon>
        <taxon>Candidatus Puniceispirillum</taxon>
    </lineage>
</organism>
<dbReference type="STRING" id="488538.SAR116_1956"/>
<dbReference type="OrthoDB" id="5329963at2"/>
<accession>D5BN06</accession>
<dbReference type="HOGENOM" id="CLU_107593_0_0_5"/>
<dbReference type="eggNOG" id="COG4122">
    <property type="taxonomic scope" value="Bacteria"/>
</dbReference>
<dbReference type="EMBL" id="CP001751">
    <property type="protein sequence ID" value="ADE40199.1"/>
    <property type="molecule type" value="Genomic_DNA"/>
</dbReference>
<sequence length="209" mass="24275">MKMFLRRSWVYSRVYAPIRDFYSWFKNGFTNNSPDLVKRRLLMRHAIHNATFVETGTFLGNTTVFLASFSAKTYTIEPEEKLYEMARQRFANSPKIDALKGTSEERFPELLPLLSGDINFWLDGHYSGGITFKGDSECPVASELEQIEKNLVRFDKVSVLIDDVRCFPLSQSSALDKSDYPPLDTLVDWARRNKFSWQIEHDIFIAKNH</sequence>
<dbReference type="Proteomes" id="UP000007460">
    <property type="component" value="Chromosome"/>
</dbReference>